<reference evidence="3 5" key="1">
    <citation type="submission" date="2015-07" db="EMBL/GenBank/DDBJ databases">
        <title>Complete genome sequence of Prevotella intermedia strain 17-2.</title>
        <authorList>
            <person name="Nambu T."/>
        </authorList>
    </citation>
    <scope>NUCLEOTIDE SEQUENCE [LARGE SCALE GENOMIC DNA]</scope>
    <source>
        <strain evidence="3 5">17-2</strain>
    </source>
</reference>
<dbReference type="Pfam" id="PF03235">
    <property type="entry name" value="GmrSD_N"/>
    <property type="match status" value="1"/>
</dbReference>
<evidence type="ECO:0000259" key="1">
    <source>
        <dbReference type="Pfam" id="PF03235"/>
    </source>
</evidence>
<dbReference type="Pfam" id="PF07510">
    <property type="entry name" value="GmrSD_C"/>
    <property type="match status" value="1"/>
</dbReference>
<gene>
    <name evidence="4" type="ORF">CTM53_09430</name>
    <name evidence="3" type="ORF">PI172_2482</name>
</gene>
<dbReference type="Proteomes" id="UP000229102">
    <property type="component" value="Unassembled WGS sequence"/>
</dbReference>
<dbReference type="EMBL" id="AP014926">
    <property type="protein sequence ID" value="BAR97210.1"/>
    <property type="molecule type" value="Genomic_DNA"/>
</dbReference>
<dbReference type="InterPro" id="IPR004919">
    <property type="entry name" value="GmrSD_N"/>
</dbReference>
<name>A0A1P8JPB3_PREIN</name>
<feature type="domain" description="GmrSD restriction endonucleases N-terminal" evidence="1">
    <location>
        <begin position="8"/>
        <end position="250"/>
    </location>
</feature>
<dbReference type="EMBL" id="PENF01000002">
    <property type="protein sequence ID" value="PJI18835.1"/>
    <property type="molecule type" value="Genomic_DNA"/>
</dbReference>
<dbReference type="PANTHER" id="PTHR37292:SF2">
    <property type="entry name" value="DUF262 DOMAIN-CONTAINING PROTEIN"/>
    <property type="match status" value="1"/>
</dbReference>
<dbReference type="AlphaFoldDB" id="A0A1P8JPB3"/>
<feature type="domain" description="GmrSD restriction endonucleases C-terminal" evidence="2">
    <location>
        <begin position="444"/>
        <end position="559"/>
    </location>
</feature>
<dbReference type="Proteomes" id="UP000067008">
    <property type="component" value="Chromosome 1"/>
</dbReference>
<evidence type="ECO:0000259" key="2">
    <source>
        <dbReference type="Pfam" id="PF07510"/>
    </source>
</evidence>
<dbReference type="InterPro" id="IPR011089">
    <property type="entry name" value="GmrSD_C"/>
</dbReference>
<reference evidence="4 6" key="2">
    <citation type="submission" date="2017-11" db="EMBL/GenBank/DDBJ databases">
        <title>Genome sequencing of Prevotella intermedia KCOM 2698.</title>
        <authorList>
            <person name="Kook J.-K."/>
            <person name="Park S.-N."/>
            <person name="Lim Y.K."/>
        </authorList>
    </citation>
    <scope>NUCLEOTIDE SEQUENCE [LARGE SCALE GENOMIC DNA]</scope>
    <source>
        <strain evidence="4 6">KCOM 2698</strain>
    </source>
</reference>
<proteinExistence type="predicted"/>
<dbReference type="OMA" id="SIATAQW"/>
<evidence type="ECO:0000313" key="3">
    <source>
        <dbReference type="EMBL" id="BAR97210.1"/>
    </source>
</evidence>
<evidence type="ECO:0000313" key="4">
    <source>
        <dbReference type="EMBL" id="PJI18835.1"/>
    </source>
</evidence>
<sequence length="567" mass="67478">MAYFNTTIKDLISERIGRNTFLPAIQREYVWNPNQVEKLFDSIMCGYPISSFLFWKIREEKKKDWTSYEFIKDFDQATPHNKEANLDGVNQDIYLVLDGQQRITSINIALRGTYRFFYRKWRITRLYLNLLWDKGDDNPEEMTYQFLFKENNQILPRTDYPQLWYRVGDILNYDDAEDAKDSIENDLNGFDEDTKKRARKMISKLFSVVNVTQNINYYEEKSDDYDKVLEIFIRTNTGGQKLEYSDILLSTATAKWRNLNAREEINKFTDEINKIGNGYNFGKDFVMKGAMYLTENLPIQYKISSFTRKNLECIEDHWEETKDAISNSIQLISKYGFTDKNLVARLTLLPVAQYLQRKSKGYLTSSHIKDVEDQNNIQKWIIMMLLKGALGSATDNKLNLMRPVVRAVSEYFPYAEISKELKTEMTFNDMEIENLLQYNYGTRYSYLILSLLYPGRDWKDKKYNEDHIFPQNEFKIKNLRARGYDDATIQKYTNCFNTILNLELLDDSENKSKNAKPFDIWLKSRDTNFKKRHHIPEMNDYSLDFFLEFIQKRKELLTKQIKEFYLQ</sequence>
<organism evidence="3 5">
    <name type="scientific">Prevotella intermedia</name>
    <dbReference type="NCBI Taxonomy" id="28131"/>
    <lineage>
        <taxon>Bacteria</taxon>
        <taxon>Pseudomonadati</taxon>
        <taxon>Bacteroidota</taxon>
        <taxon>Bacteroidia</taxon>
        <taxon>Bacteroidales</taxon>
        <taxon>Prevotellaceae</taxon>
        <taxon>Prevotella</taxon>
    </lineage>
</organism>
<protein>
    <submittedName>
        <fullName evidence="4">DUF262 domain-containing protein</fullName>
    </submittedName>
</protein>
<evidence type="ECO:0000313" key="6">
    <source>
        <dbReference type="Proteomes" id="UP000229102"/>
    </source>
</evidence>
<dbReference type="RefSeq" id="WP_014708623.1">
    <property type="nucleotide sequence ID" value="NZ_AP014926.1"/>
</dbReference>
<evidence type="ECO:0000313" key="5">
    <source>
        <dbReference type="Proteomes" id="UP000067008"/>
    </source>
</evidence>
<dbReference type="PANTHER" id="PTHR37292">
    <property type="entry name" value="VNG6097C"/>
    <property type="match status" value="1"/>
</dbReference>
<accession>A0A1P8JPB3</accession>